<reference evidence="2 3" key="1">
    <citation type="submission" date="2023-09" db="EMBL/GenBank/DDBJ databases">
        <authorList>
            <person name="Rey-Velasco X."/>
        </authorList>
    </citation>
    <scope>NUCLEOTIDE SEQUENCE [LARGE SCALE GENOMIC DNA]</scope>
    <source>
        <strain evidence="2 3">F117</strain>
    </source>
</reference>
<name>A0ABU3D7E0_9FLAO</name>
<feature type="transmembrane region" description="Helical" evidence="1">
    <location>
        <begin position="7"/>
        <end position="33"/>
    </location>
</feature>
<evidence type="ECO:0000313" key="3">
    <source>
        <dbReference type="Proteomes" id="UP001262582"/>
    </source>
</evidence>
<organism evidence="2 3">
    <name type="scientific">Autumnicola musiva</name>
    <dbReference type="NCBI Taxonomy" id="3075589"/>
    <lineage>
        <taxon>Bacteria</taxon>
        <taxon>Pseudomonadati</taxon>
        <taxon>Bacteroidota</taxon>
        <taxon>Flavobacteriia</taxon>
        <taxon>Flavobacteriales</taxon>
        <taxon>Flavobacteriaceae</taxon>
        <taxon>Autumnicola</taxon>
    </lineage>
</organism>
<keyword evidence="1" id="KW-0472">Membrane</keyword>
<evidence type="ECO:0000256" key="1">
    <source>
        <dbReference type="SAM" id="Phobius"/>
    </source>
</evidence>
<gene>
    <name evidence="2" type="ORF">RM539_12700</name>
</gene>
<dbReference type="Proteomes" id="UP001262582">
    <property type="component" value="Unassembled WGS sequence"/>
</dbReference>
<comment type="caution">
    <text evidence="2">The sequence shown here is derived from an EMBL/GenBank/DDBJ whole genome shotgun (WGS) entry which is preliminary data.</text>
</comment>
<dbReference type="EMBL" id="JAVRHK010000009">
    <property type="protein sequence ID" value="MDT0677438.1"/>
    <property type="molecule type" value="Genomic_DNA"/>
</dbReference>
<evidence type="ECO:0000313" key="2">
    <source>
        <dbReference type="EMBL" id="MDT0677438.1"/>
    </source>
</evidence>
<accession>A0ABU3D7E0</accession>
<dbReference type="RefSeq" id="WP_311503782.1">
    <property type="nucleotide sequence ID" value="NZ_JAVRHK010000009.1"/>
</dbReference>
<keyword evidence="1" id="KW-1133">Transmembrane helix</keyword>
<keyword evidence="1" id="KW-0812">Transmembrane</keyword>
<protein>
    <submittedName>
        <fullName evidence="2">Uncharacterized protein</fullName>
    </submittedName>
</protein>
<sequence>MKFLKSYWFYILAALVTIVGIVTGWYFFILFVIPFGLFRSGKKEDED</sequence>
<keyword evidence="3" id="KW-1185">Reference proteome</keyword>
<proteinExistence type="predicted"/>